<feature type="domain" description="J" evidence="2">
    <location>
        <begin position="52"/>
        <end position="110"/>
    </location>
</feature>
<evidence type="ECO:0000313" key="4">
    <source>
        <dbReference type="Proteomes" id="UP000800038"/>
    </source>
</evidence>
<sequence length="205" mass="22798">MAAPSTPMHTKRASIYVSDASIILAQRTPMASPTKSHDSLLALSSEASDVIDHYTILELGPQASTEQVKAAYRRLRVVYFSSNAQKYRALQAAFDTLMDPEARQVYDLNYQAPSLSGTGEIIDPSKHSRADSHHGDDMAILEEDEDMEAARSQDPNWGLKRHQRPQEPLIGSEPYPSYLPLPTHFLSKCNRPAYIGQFARTALPN</sequence>
<dbReference type="Pfam" id="PF00226">
    <property type="entry name" value="DnaJ"/>
    <property type="match status" value="1"/>
</dbReference>
<dbReference type="Proteomes" id="UP000800038">
    <property type="component" value="Unassembled WGS sequence"/>
</dbReference>
<dbReference type="InterPro" id="IPR001623">
    <property type="entry name" value="DnaJ_domain"/>
</dbReference>
<evidence type="ECO:0000256" key="1">
    <source>
        <dbReference type="SAM" id="MobiDB-lite"/>
    </source>
</evidence>
<dbReference type="CDD" id="cd06257">
    <property type="entry name" value="DnaJ"/>
    <property type="match status" value="1"/>
</dbReference>
<evidence type="ECO:0000259" key="2">
    <source>
        <dbReference type="PROSITE" id="PS50076"/>
    </source>
</evidence>
<accession>A0A6A5SEW4</accession>
<dbReference type="PROSITE" id="PS50076">
    <property type="entry name" value="DNAJ_2"/>
    <property type="match status" value="1"/>
</dbReference>
<keyword evidence="4" id="KW-1185">Reference proteome</keyword>
<feature type="region of interest" description="Disordered" evidence="1">
    <location>
        <begin position="146"/>
        <end position="174"/>
    </location>
</feature>
<protein>
    <recommendedName>
        <fullName evidence="2">J domain-containing protein</fullName>
    </recommendedName>
</protein>
<dbReference type="InterPro" id="IPR036869">
    <property type="entry name" value="J_dom_sf"/>
</dbReference>
<dbReference type="AlphaFoldDB" id="A0A6A5SEW4"/>
<proteinExistence type="predicted"/>
<name>A0A6A5SEW4_9PLEO</name>
<dbReference type="SMART" id="SM00271">
    <property type="entry name" value="DnaJ"/>
    <property type="match status" value="1"/>
</dbReference>
<organism evidence="3 4">
    <name type="scientific">Clathrospora elynae</name>
    <dbReference type="NCBI Taxonomy" id="706981"/>
    <lineage>
        <taxon>Eukaryota</taxon>
        <taxon>Fungi</taxon>
        <taxon>Dikarya</taxon>
        <taxon>Ascomycota</taxon>
        <taxon>Pezizomycotina</taxon>
        <taxon>Dothideomycetes</taxon>
        <taxon>Pleosporomycetidae</taxon>
        <taxon>Pleosporales</taxon>
        <taxon>Diademaceae</taxon>
        <taxon>Clathrospora</taxon>
    </lineage>
</organism>
<evidence type="ECO:0000313" key="3">
    <source>
        <dbReference type="EMBL" id="KAF1935957.1"/>
    </source>
</evidence>
<dbReference type="OrthoDB" id="10250354at2759"/>
<dbReference type="SUPFAM" id="SSF46565">
    <property type="entry name" value="Chaperone J-domain"/>
    <property type="match status" value="1"/>
</dbReference>
<dbReference type="Gene3D" id="1.10.287.110">
    <property type="entry name" value="DnaJ domain"/>
    <property type="match status" value="1"/>
</dbReference>
<dbReference type="EMBL" id="ML976222">
    <property type="protein sequence ID" value="KAF1935957.1"/>
    <property type="molecule type" value="Genomic_DNA"/>
</dbReference>
<reference evidence="3" key="1">
    <citation type="journal article" date="2020" name="Stud. Mycol.">
        <title>101 Dothideomycetes genomes: a test case for predicting lifestyles and emergence of pathogens.</title>
        <authorList>
            <person name="Haridas S."/>
            <person name="Albert R."/>
            <person name="Binder M."/>
            <person name="Bloem J."/>
            <person name="Labutti K."/>
            <person name="Salamov A."/>
            <person name="Andreopoulos B."/>
            <person name="Baker S."/>
            <person name="Barry K."/>
            <person name="Bills G."/>
            <person name="Bluhm B."/>
            <person name="Cannon C."/>
            <person name="Castanera R."/>
            <person name="Culley D."/>
            <person name="Daum C."/>
            <person name="Ezra D."/>
            <person name="Gonzalez J."/>
            <person name="Henrissat B."/>
            <person name="Kuo A."/>
            <person name="Liang C."/>
            <person name="Lipzen A."/>
            <person name="Lutzoni F."/>
            <person name="Magnuson J."/>
            <person name="Mondo S."/>
            <person name="Nolan M."/>
            <person name="Ohm R."/>
            <person name="Pangilinan J."/>
            <person name="Park H.-J."/>
            <person name="Ramirez L."/>
            <person name="Alfaro M."/>
            <person name="Sun H."/>
            <person name="Tritt A."/>
            <person name="Yoshinaga Y."/>
            <person name="Zwiers L.-H."/>
            <person name="Turgeon B."/>
            <person name="Goodwin S."/>
            <person name="Spatafora J."/>
            <person name="Crous P."/>
            <person name="Grigoriev I."/>
        </authorList>
    </citation>
    <scope>NUCLEOTIDE SEQUENCE</scope>
    <source>
        <strain evidence="3">CBS 161.51</strain>
    </source>
</reference>
<gene>
    <name evidence="3" type="ORF">EJ02DRAFT_459922</name>
</gene>